<evidence type="ECO:0000256" key="4">
    <source>
        <dbReference type="ARBA" id="ARBA00038381"/>
    </source>
</evidence>
<sequence length="162" mass="16668">MAGPTDNPVAGGGPGPDLLAHGRAVLARQPFSRLLGTELHAFSPQRCELRLPVTPQLLQQHGFVHGGVVSYLADNALTYAGGGALGVPVVTSELKINYLRPAVGERLIVRAEVLHHGRTQAVCRCEVFAVAADGAEKLCAAAQGTIVALPARDEGAPGPAAA</sequence>
<evidence type="ECO:0000313" key="9">
    <source>
        <dbReference type="EMBL" id="RAR72972.1"/>
    </source>
</evidence>
<protein>
    <recommendedName>
        <fullName evidence="6">Medium/long-chain acyl-CoA thioesterase YigI</fullName>
        <ecNumber evidence="5">3.1.2.20</ecNumber>
    </recommendedName>
</protein>
<comment type="catalytic activity">
    <reaction evidence="7">
        <text>a medium-chain fatty acyl-CoA + H2O = a medium-chain fatty acid + CoA + H(+)</text>
        <dbReference type="Rhea" id="RHEA:68184"/>
        <dbReference type="ChEBI" id="CHEBI:15377"/>
        <dbReference type="ChEBI" id="CHEBI:15378"/>
        <dbReference type="ChEBI" id="CHEBI:57287"/>
        <dbReference type="ChEBI" id="CHEBI:59558"/>
        <dbReference type="ChEBI" id="CHEBI:90546"/>
    </reaction>
</comment>
<keyword evidence="10" id="KW-1185">Reference proteome</keyword>
<comment type="similarity">
    <text evidence="4">Belongs to the YigI thioesterase family.</text>
</comment>
<comment type="catalytic activity">
    <reaction evidence="3">
        <text>a long-chain fatty acyl-CoA + H2O = a long-chain fatty acid + CoA + H(+)</text>
        <dbReference type="Rhea" id="RHEA:67680"/>
        <dbReference type="ChEBI" id="CHEBI:15377"/>
        <dbReference type="ChEBI" id="CHEBI:15378"/>
        <dbReference type="ChEBI" id="CHEBI:57287"/>
        <dbReference type="ChEBI" id="CHEBI:57560"/>
        <dbReference type="ChEBI" id="CHEBI:83139"/>
    </reaction>
</comment>
<evidence type="ECO:0000256" key="6">
    <source>
        <dbReference type="ARBA" id="ARBA00040062"/>
    </source>
</evidence>
<dbReference type="Gene3D" id="3.10.129.10">
    <property type="entry name" value="Hotdog Thioesterase"/>
    <property type="match status" value="1"/>
</dbReference>
<dbReference type="PANTHER" id="PTHR43240">
    <property type="entry name" value="1,4-DIHYDROXY-2-NAPHTHOYL-COA THIOESTERASE 1"/>
    <property type="match status" value="1"/>
</dbReference>
<dbReference type="Proteomes" id="UP000248856">
    <property type="component" value="Unassembled WGS sequence"/>
</dbReference>
<evidence type="ECO:0000259" key="8">
    <source>
        <dbReference type="Pfam" id="PF03061"/>
    </source>
</evidence>
<dbReference type="Pfam" id="PF03061">
    <property type="entry name" value="4HBT"/>
    <property type="match status" value="1"/>
</dbReference>
<dbReference type="CDD" id="cd03443">
    <property type="entry name" value="PaaI_thioesterase"/>
    <property type="match status" value="1"/>
</dbReference>
<dbReference type="SUPFAM" id="SSF54637">
    <property type="entry name" value="Thioesterase/thiol ester dehydrase-isomerase"/>
    <property type="match status" value="1"/>
</dbReference>
<dbReference type="GO" id="GO:0047617">
    <property type="term" value="F:fatty acyl-CoA hydrolase activity"/>
    <property type="evidence" value="ECO:0007669"/>
    <property type="project" value="UniProtKB-EC"/>
</dbReference>
<dbReference type="InterPro" id="IPR006683">
    <property type="entry name" value="Thioestr_dom"/>
</dbReference>
<evidence type="ECO:0000256" key="7">
    <source>
        <dbReference type="ARBA" id="ARBA00048062"/>
    </source>
</evidence>
<dbReference type="RefSeq" id="WP_111882247.1">
    <property type="nucleotide sequence ID" value="NZ_CBCSGC010000091.1"/>
</dbReference>
<dbReference type="EMBL" id="QLTA01000073">
    <property type="protein sequence ID" value="RAR72972.1"/>
    <property type="molecule type" value="Genomic_DNA"/>
</dbReference>
<name>A0A328YLI1_9BURK</name>
<keyword evidence="1" id="KW-0378">Hydrolase</keyword>
<evidence type="ECO:0000256" key="5">
    <source>
        <dbReference type="ARBA" id="ARBA00038894"/>
    </source>
</evidence>
<evidence type="ECO:0000313" key="10">
    <source>
        <dbReference type="Proteomes" id="UP000248856"/>
    </source>
</evidence>
<dbReference type="EC" id="3.1.2.20" evidence="5"/>
<dbReference type="AlphaFoldDB" id="A0A328YLI1"/>
<dbReference type="NCBIfam" id="TIGR00369">
    <property type="entry name" value="unchar_dom_1"/>
    <property type="match status" value="1"/>
</dbReference>
<comment type="caution">
    <text evidence="9">The sequence shown here is derived from an EMBL/GenBank/DDBJ whole genome shotgun (WGS) entry which is preliminary data.</text>
</comment>
<organism evidence="9 10">
    <name type="scientific">Paracidovorax anthurii</name>
    <dbReference type="NCBI Taxonomy" id="78229"/>
    <lineage>
        <taxon>Bacteria</taxon>
        <taxon>Pseudomonadati</taxon>
        <taxon>Pseudomonadota</taxon>
        <taxon>Betaproteobacteria</taxon>
        <taxon>Burkholderiales</taxon>
        <taxon>Comamonadaceae</taxon>
        <taxon>Paracidovorax</taxon>
    </lineage>
</organism>
<evidence type="ECO:0000256" key="2">
    <source>
        <dbReference type="ARBA" id="ARBA00035880"/>
    </source>
</evidence>
<reference evidence="9 10" key="1">
    <citation type="submission" date="2018-06" db="EMBL/GenBank/DDBJ databases">
        <title>Genomic Encyclopedia of Archaeal and Bacterial Type Strains, Phase II (KMG-II): from individual species to whole genera.</title>
        <authorList>
            <person name="Goeker M."/>
        </authorList>
    </citation>
    <scope>NUCLEOTIDE SEQUENCE [LARGE SCALE GENOMIC DNA]</scope>
    <source>
        <strain evidence="9 10">CFPB 3232</strain>
    </source>
</reference>
<dbReference type="InterPro" id="IPR029069">
    <property type="entry name" value="HotDog_dom_sf"/>
</dbReference>
<gene>
    <name evidence="9" type="ORF">AX018_10734</name>
</gene>
<dbReference type="PANTHER" id="PTHR43240:SF20">
    <property type="entry name" value="MEDIUM_LONG-CHAIN ACYL-COA THIOESTERASE YIGI"/>
    <property type="match status" value="1"/>
</dbReference>
<comment type="catalytic activity">
    <reaction evidence="2">
        <text>a fatty acyl-CoA + H2O = a fatty acid + CoA + H(+)</text>
        <dbReference type="Rhea" id="RHEA:16781"/>
        <dbReference type="ChEBI" id="CHEBI:15377"/>
        <dbReference type="ChEBI" id="CHEBI:15378"/>
        <dbReference type="ChEBI" id="CHEBI:28868"/>
        <dbReference type="ChEBI" id="CHEBI:57287"/>
        <dbReference type="ChEBI" id="CHEBI:77636"/>
        <dbReference type="EC" id="3.1.2.20"/>
    </reaction>
</comment>
<evidence type="ECO:0000256" key="1">
    <source>
        <dbReference type="ARBA" id="ARBA00022801"/>
    </source>
</evidence>
<proteinExistence type="inferred from homology"/>
<feature type="domain" description="Thioesterase" evidence="8">
    <location>
        <begin position="61"/>
        <end position="129"/>
    </location>
</feature>
<evidence type="ECO:0000256" key="3">
    <source>
        <dbReference type="ARBA" id="ARBA00036002"/>
    </source>
</evidence>
<dbReference type="OrthoDB" id="8525891at2"/>
<dbReference type="InterPro" id="IPR003736">
    <property type="entry name" value="PAAI_dom"/>
</dbReference>
<accession>A0A328YLI1</accession>